<evidence type="ECO:0000259" key="6">
    <source>
        <dbReference type="Pfam" id="PF02518"/>
    </source>
</evidence>
<dbReference type="Gene3D" id="3.30.565.10">
    <property type="entry name" value="Histidine kinase-like ATPase, C-terminal domain"/>
    <property type="match status" value="1"/>
</dbReference>
<reference evidence="8" key="1">
    <citation type="submission" date="2021-04" db="EMBL/GenBank/DDBJ databases">
        <authorList>
            <person name="Rodrigo-Torres L."/>
            <person name="Arahal R. D."/>
            <person name="Lucena T."/>
        </authorList>
    </citation>
    <scope>NUCLEOTIDE SEQUENCE</scope>
    <source>
        <strain evidence="8">CECT 9275</strain>
    </source>
</reference>
<evidence type="ECO:0000256" key="3">
    <source>
        <dbReference type="ARBA" id="ARBA00022679"/>
    </source>
</evidence>
<accession>A0A916JJD4</accession>
<dbReference type="PANTHER" id="PTHR24421">
    <property type="entry name" value="NITRATE/NITRITE SENSOR PROTEIN NARX-RELATED"/>
    <property type="match status" value="1"/>
</dbReference>
<dbReference type="InterPro" id="IPR000157">
    <property type="entry name" value="TIR_dom"/>
</dbReference>
<dbReference type="Gene3D" id="3.40.50.10140">
    <property type="entry name" value="Toll/interleukin-1 receptor homology (TIR) domain"/>
    <property type="match status" value="1"/>
</dbReference>
<dbReference type="SUPFAM" id="SSF52200">
    <property type="entry name" value="Toll/Interleukin receptor TIR domain"/>
    <property type="match status" value="1"/>
</dbReference>
<dbReference type="CDD" id="cd16917">
    <property type="entry name" value="HATPase_UhpB-NarQ-NarX-like"/>
    <property type="match status" value="1"/>
</dbReference>
<keyword evidence="5" id="KW-0902">Two-component regulatory system</keyword>
<evidence type="ECO:0000256" key="5">
    <source>
        <dbReference type="ARBA" id="ARBA00023012"/>
    </source>
</evidence>
<feature type="domain" description="TIR" evidence="7">
    <location>
        <begin position="8"/>
        <end position="118"/>
    </location>
</feature>
<protein>
    <recommendedName>
        <fullName evidence="2">histidine kinase</fullName>
        <ecNumber evidence="2">2.7.13.3</ecNumber>
    </recommendedName>
</protein>
<dbReference type="InterPro" id="IPR003594">
    <property type="entry name" value="HATPase_dom"/>
</dbReference>
<gene>
    <name evidence="8" type="ORF">DYBT9275_04686</name>
</gene>
<evidence type="ECO:0000256" key="4">
    <source>
        <dbReference type="ARBA" id="ARBA00022777"/>
    </source>
</evidence>
<dbReference type="Pfam" id="PF02518">
    <property type="entry name" value="HATPase_c"/>
    <property type="match status" value="1"/>
</dbReference>
<dbReference type="SUPFAM" id="SSF55874">
    <property type="entry name" value="ATPase domain of HSP90 chaperone/DNA topoisomerase II/histidine kinase"/>
    <property type="match status" value="1"/>
</dbReference>
<sequence>MKPPPLKIFVSYSKNDDQILSLLITYLNPLVTNQTLEIWYDRHVNGGDVWHETIEKELNAAQIIIFILSPDLLNSAYINQYEITPSFARFRKNECRIVPIVARECTISGSVFDGLQCIPRGMEPLTSSQKSFDEQFRQVTVELEKTIKIEQKRNISLLEEEVLWQTARKKNSARGYKAYLRKSLLKYHIDDAIRNVQMTEKRDYAFELELLREKSSILQNDIKFLKQEIHDNIGGSLAALNWYLYGINFNDATKEEINNLIKNFHESIKALYVEVRNLSMEKPVIINMLDSDFNILESIDEIKNQLRFSHIDFTFLVTGEEHVRRQDISKFVIRSIQNLVINVERHSGAKKCTVTITGKKNLVQLRVADNGTSGEINNKNGFGINSLIQRTHALGGEIDIRSQLGQGSEVFITIPFKSKALQSLWDNITSRSVKILSKIFKDYTY</sequence>
<dbReference type="InterPro" id="IPR035897">
    <property type="entry name" value="Toll_tir_struct_dom_sf"/>
</dbReference>
<evidence type="ECO:0000259" key="7">
    <source>
        <dbReference type="Pfam" id="PF13676"/>
    </source>
</evidence>
<keyword evidence="4" id="KW-0418">Kinase</keyword>
<evidence type="ECO:0000313" key="8">
    <source>
        <dbReference type="EMBL" id="CAG5010299.1"/>
    </source>
</evidence>
<dbReference type="EC" id="2.7.13.3" evidence="2"/>
<name>A0A916JJD4_9BACT</name>
<comment type="catalytic activity">
    <reaction evidence="1">
        <text>ATP + protein L-histidine = ADP + protein N-phospho-L-histidine.</text>
        <dbReference type="EC" id="2.7.13.3"/>
    </reaction>
</comment>
<evidence type="ECO:0000256" key="1">
    <source>
        <dbReference type="ARBA" id="ARBA00000085"/>
    </source>
</evidence>
<comment type="caution">
    <text evidence="8">The sequence shown here is derived from an EMBL/GenBank/DDBJ whole genome shotgun (WGS) entry which is preliminary data.</text>
</comment>
<dbReference type="InterPro" id="IPR036890">
    <property type="entry name" value="HATPase_C_sf"/>
</dbReference>
<proteinExistence type="predicted"/>
<dbReference type="Proteomes" id="UP000680038">
    <property type="component" value="Unassembled WGS sequence"/>
</dbReference>
<evidence type="ECO:0000313" key="9">
    <source>
        <dbReference type="Proteomes" id="UP000680038"/>
    </source>
</evidence>
<dbReference type="RefSeq" id="WP_215241026.1">
    <property type="nucleotide sequence ID" value="NZ_CAJRAF010000002.1"/>
</dbReference>
<dbReference type="GO" id="GO:0004673">
    <property type="term" value="F:protein histidine kinase activity"/>
    <property type="evidence" value="ECO:0007669"/>
    <property type="project" value="UniProtKB-EC"/>
</dbReference>
<dbReference type="AlphaFoldDB" id="A0A916JJD4"/>
<dbReference type="EMBL" id="CAJRAF010000002">
    <property type="protein sequence ID" value="CAG5010299.1"/>
    <property type="molecule type" value="Genomic_DNA"/>
</dbReference>
<keyword evidence="3" id="KW-0808">Transferase</keyword>
<keyword evidence="9" id="KW-1185">Reference proteome</keyword>
<dbReference type="Pfam" id="PF13676">
    <property type="entry name" value="TIR_2"/>
    <property type="match status" value="1"/>
</dbReference>
<dbReference type="InterPro" id="IPR050482">
    <property type="entry name" value="Sensor_HK_TwoCompSys"/>
</dbReference>
<dbReference type="GO" id="GO:0000160">
    <property type="term" value="P:phosphorelay signal transduction system"/>
    <property type="evidence" value="ECO:0007669"/>
    <property type="project" value="UniProtKB-KW"/>
</dbReference>
<dbReference type="PANTHER" id="PTHR24421:SF10">
    <property type="entry name" value="NITRATE_NITRITE SENSOR PROTEIN NARQ"/>
    <property type="match status" value="1"/>
</dbReference>
<organism evidence="8 9">
    <name type="scientific">Dyadobacter helix</name>
    <dbReference type="NCBI Taxonomy" id="2822344"/>
    <lineage>
        <taxon>Bacteria</taxon>
        <taxon>Pseudomonadati</taxon>
        <taxon>Bacteroidota</taxon>
        <taxon>Cytophagia</taxon>
        <taxon>Cytophagales</taxon>
        <taxon>Spirosomataceae</taxon>
        <taxon>Dyadobacter</taxon>
    </lineage>
</organism>
<feature type="domain" description="Histidine kinase/HSP90-like ATPase" evidence="6">
    <location>
        <begin position="331"/>
        <end position="417"/>
    </location>
</feature>
<evidence type="ECO:0000256" key="2">
    <source>
        <dbReference type="ARBA" id="ARBA00012438"/>
    </source>
</evidence>